<dbReference type="FunFam" id="3.40.640.10:FF:000046">
    <property type="entry name" value="Cystathionine gamma-lyase"/>
    <property type="match status" value="1"/>
</dbReference>
<accession>A0A450WXT4</accession>
<dbReference type="AlphaFoldDB" id="A0A450WXT4"/>
<dbReference type="GO" id="GO:0071266">
    <property type="term" value="P:'de novo' L-methionine biosynthetic process"/>
    <property type="evidence" value="ECO:0007669"/>
    <property type="project" value="UniProtKB-UniRule"/>
</dbReference>
<dbReference type="CDD" id="cd00614">
    <property type="entry name" value="CGS_like"/>
    <property type="match status" value="1"/>
</dbReference>
<feature type="region of interest" description="Disordered" evidence="6">
    <location>
        <begin position="1"/>
        <end position="23"/>
    </location>
</feature>
<dbReference type="EMBL" id="CAADFN010000104">
    <property type="protein sequence ID" value="VFK21840.1"/>
    <property type="molecule type" value="Genomic_DNA"/>
</dbReference>
<name>A0A450WXT4_9GAMM</name>
<dbReference type="Gene3D" id="3.90.1150.10">
    <property type="entry name" value="Aspartate Aminotransferase, domain 1"/>
    <property type="match status" value="1"/>
</dbReference>
<dbReference type="PIRSF" id="PIRSF001434">
    <property type="entry name" value="CGS"/>
    <property type="match status" value="1"/>
</dbReference>
<dbReference type="GO" id="GO:0019346">
    <property type="term" value="P:transsulfuration"/>
    <property type="evidence" value="ECO:0007669"/>
    <property type="project" value="InterPro"/>
</dbReference>
<dbReference type="GO" id="GO:0005737">
    <property type="term" value="C:cytoplasm"/>
    <property type="evidence" value="ECO:0007669"/>
    <property type="project" value="TreeGrafter"/>
</dbReference>
<comment type="pathway">
    <text evidence="3">Amino-acid biosynthesis; L-methionine biosynthesis via de novo pathway; L-homocysteine from O-succinyl-L-homoserine: step 1/1.</text>
</comment>
<dbReference type="GO" id="GO:0030170">
    <property type="term" value="F:pyridoxal phosphate binding"/>
    <property type="evidence" value="ECO:0007669"/>
    <property type="project" value="UniProtKB-UniRule"/>
</dbReference>
<dbReference type="GO" id="GO:0071268">
    <property type="term" value="P:homocysteine biosynthetic process"/>
    <property type="evidence" value="ECO:0007669"/>
    <property type="project" value="InterPro"/>
</dbReference>
<evidence type="ECO:0000256" key="5">
    <source>
        <dbReference type="RuleBase" id="RU362118"/>
    </source>
</evidence>
<dbReference type="NCBIfam" id="TIGR01325">
    <property type="entry name" value="O_suc_HS_sulf"/>
    <property type="match status" value="1"/>
</dbReference>
<sequence>MDDKLSPIDKGNRMTTTKPPGNDLEEYAFATRAIRAGQVRSPEGEHNDPIFTTSSYIFDSAAQAKARFAEEEPGNVYSRFTNPTVRTFEQRLAALEEAKYCVATASGMAAILTTCLALLKAGDHVVASRNLFGSTVNLFTNILARFGIETTFVPLMDPARDTQAWAEAIRAQTRMLFLETPANPLTEVADIEAFADLAHAHDCLLAVDNVICTPALQKPLALGADIVIHSSTKYLDGQGRCVGGAIVTRAEPIKNDVFSVLRTSGASMSPFNAWVFLKGLETLALRMQAHSASALEIARWLENQPGIARVYYPGLPSHPHHGLAASQQSAFGGILAFDIQGGRETAWQLIDATRMISITANFGDVKSTITHPATTTHGRLTPEQRIEAGIGESLVRLATGLEDIEDIKADIERGLTMIHNTRLSIGRRR</sequence>
<reference evidence="7" key="1">
    <citation type="submission" date="2019-02" db="EMBL/GenBank/DDBJ databases">
        <authorList>
            <person name="Gruber-Vodicka R. H."/>
            <person name="Seah K. B. B."/>
        </authorList>
    </citation>
    <scope>NUCLEOTIDE SEQUENCE</scope>
    <source>
        <strain evidence="7">BECK_BY7</strain>
    </source>
</reference>
<comment type="cofactor">
    <cofactor evidence="1 3 5">
        <name>pyridoxal 5'-phosphate</name>
        <dbReference type="ChEBI" id="CHEBI:597326"/>
    </cofactor>
</comment>
<evidence type="ECO:0000313" key="7">
    <source>
        <dbReference type="EMBL" id="VFK21840.1"/>
    </source>
</evidence>
<dbReference type="InterPro" id="IPR000277">
    <property type="entry name" value="Cys/Met-Metab_PyrdxlP-dep_enz"/>
</dbReference>
<dbReference type="GO" id="GO:0016765">
    <property type="term" value="F:transferase activity, transferring alkyl or aryl (other than methyl) groups"/>
    <property type="evidence" value="ECO:0007669"/>
    <property type="project" value="UniProtKB-UniRule"/>
</dbReference>
<evidence type="ECO:0000256" key="1">
    <source>
        <dbReference type="ARBA" id="ARBA00001933"/>
    </source>
</evidence>
<dbReference type="Gene3D" id="3.40.640.10">
    <property type="entry name" value="Type I PLP-dependent aspartate aminotransferase-like (Major domain)"/>
    <property type="match status" value="1"/>
</dbReference>
<evidence type="ECO:0000256" key="3">
    <source>
        <dbReference type="HAMAP-Rule" id="MF_02056"/>
    </source>
</evidence>
<evidence type="ECO:0000256" key="6">
    <source>
        <dbReference type="SAM" id="MobiDB-lite"/>
    </source>
</evidence>
<feature type="compositionally biased region" description="Basic and acidic residues" evidence="6">
    <location>
        <begin position="1"/>
        <end position="12"/>
    </location>
</feature>
<dbReference type="UniPathway" id="UPA00051">
    <property type="reaction ID" value="UER00449"/>
</dbReference>
<proteinExistence type="inferred from homology"/>
<dbReference type="Pfam" id="PF01053">
    <property type="entry name" value="Cys_Met_Meta_PP"/>
    <property type="match status" value="1"/>
</dbReference>
<dbReference type="FunFam" id="3.90.1150.10:FF:000033">
    <property type="entry name" value="Cystathionine gamma-synthase"/>
    <property type="match status" value="1"/>
</dbReference>
<dbReference type="InterPro" id="IPR006234">
    <property type="entry name" value="O-succ-hSer_sulfhydrylase"/>
</dbReference>
<keyword evidence="2 3" id="KW-0663">Pyridoxal phosphate</keyword>
<evidence type="ECO:0000256" key="4">
    <source>
        <dbReference type="PIRSR" id="PIRSR001434-2"/>
    </source>
</evidence>
<dbReference type="GO" id="GO:0016846">
    <property type="term" value="F:carbon-sulfur lyase activity"/>
    <property type="evidence" value="ECO:0007669"/>
    <property type="project" value="TreeGrafter"/>
</dbReference>
<comment type="catalytic activity">
    <reaction evidence="3">
        <text>O-succinyl-L-homoserine + hydrogen sulfide = L-homocysteine + succinate</text>
        <dbReference type="Rhea" id="RHEA:27826"/>
        <dbReference type="ChEBI" id="CHEBI:29919"/>
        <dbReference type="ChEBI" id="CHEBI:30031"/>
        <dbReference type="ChEBI" id="CHEBI:57661"/>
        <dbReference type="ChEBI" id="CHEBI:58199"/>
    </reaction>
</comment>
<dbReference type="InterPro" id="IPR015422">
    <property type="entry name" value="PyrdxlP-dep_Trfase_small"/>
</dbReference>
<feature type="modified residue" description="N6-(pyridoxal phosphate)lysine" evidence="3 4">
    <location>
        <position position="233"/>
    </location>
</feature>
<comment type="subunit">
    <text evidence="3">Homotetramer.</text>
</comment>
<dbReference type="PANTHER" id="PTHR11808">
    <property type="entry name" value="TRANS-SULFURATION ENZYME FAMILY MEMBER"/>
    <property type="match status" value="1"/>
</dbReference>
<dbReference type="InterPro" id="IPR015421">
    <property type="entry name" value="PyrdxlP-dep_Trfase_major"/>
</dbReference>
<dbReference type="EC" id="2.5.1.-" evidence="3"/>
<keyword evidence="3" id="KW-0028">Amino-acid biosynthesis</keyword>
<gene>
    <name evidence="3" type="primary">metZ</name>
    <name evidence="7" type="ORF">BECKLFY1418C_GA0070996_11047</name>
</gene>
<comment type="function">
    <text evidence="3">Catalyzes the formation of L-homocysteine from O-succinyl-L-homoserine (OSHS) and hydrogen sulfide.</text>
</comment>
<keyword evidence="3" id="KW-0808">Transferase</keyword>
<keyword evidence="3" id="KW-0486">Methionine biosynthesis</keyword>
<protein>
    <recommendedName>
        <fullName evidence="3">O-succinylhomoserine sulfhydrylase</fullName>
        <shortName evidence="3">OSH sulfhydrylase</shortName>
        <shortName evidence="3">OSHS sulfhydrylase</shortName>
        <ecNumber evidence="3">2.5.1.-</ecNumber>
    </recommendedName>
</protein>
<dbReference type="InterPro" id="IPR054542">
    <property type="entry name" value="Cys_met_metab_PP"/>
</dbReference>
<dbReference type="HAMAP" id="MF_02056">
    <property type="entry name" value="MetZ"/>
    <property type="match status" value="1"/>
</dbReference>
<dbReference type="NCBIfam" id="NF006003">
    <property type="entry name" value="PRK08133.1"/>
    <property type="match status" value="1"/>
</dbReference>
<dbReference type="PANTHER" id="PTHR11808:SF80">
    <property type="entry name" value="CYSTATHIONINE GAMMA-LYASE"/>
    <property type="match status" value="1"/>
</dbReference>
<dbReference type="PROSITE" id="PS00868">
    <property type="entry name" value="CYS_MET_METAB_PP"/>
    <property type="match status" value="1"/>
</dbReference>
<dbReference type="SUPFAM" id="SSF53383">
    <property type="entry name" value="PLP-dependent transferases"/>
    <property type="match status" value="1"/>
</dbReference>
<evidence type="ECO:0000256" key="2">
    <source>
        <dbReference type="ARBA" id="ARBA00022898"/>
    </source>
</evidence>
<comment type="similarity">
    <text evidence="3">Belongs to the trans-sulfuration enzymes family. MetZ subfamily.</text>
</comment>
<organism evidence="7">
    <name type="scientific">Candidatus Kentrum sp. LFY</name>
    <dbReference type="NCBI Taxonomy" id="2126342"/>
    <lineage>
        <taxon>Bacteria</taxon>
        <taxon>Pseudomonadati</taxon>
        <taxon>Pseudomonadota</taxon>
        <taxon>Gammaproteobacteria</taxon>
        <taxon>Candidatus Kentrum</taxon>
    </lineage>
</organism>
<dbReference type="InterPro" id="IPR015424">
    <property type="entry name" value="PyrdxlP-dep_Trfase"/>
</dbReference>